<comment type="caution">
    <text evidence="4">The sequence shown here is derived from an EMBL/GenBank/DDBJ whole genome shotgun (WGS) entry which is preliminary data.</text>
</comment>
<dbReference type="EMBL" id="JAIWYP010000011">
    <property type="protein sequence ID" value="KAH3738055.1"/>
    <property type="molecule type" value="Genomic_DNA"/>
</dbReference>
<accession>A0A9D4KTQ6</accession>
<proteinExistence type="predicted"/>
<keyword evidence="2" id="KW-0812">Transmembrane</keyword>
<feature type="region of interest" description="Disordered" evidence="1">
    <location>
        <begin position="49"/>
        <end position="68"/>
    </location>
</feature>
<keyword evidence="2" id="KW-1133">Transmembrane helix</keyword>
<sequence length="85" mass="9117">MVLRSSSNCFHRFLSLVLGHVILTFWAVALVLEAVFRVLCCVSVFGLRSSGVPKSSRRGSSSSKMSLTCETMSGSAELVRGFSAA</sequence>
<evidence type="ECO:0000313" key="4">
    <source>
        <dbReference type="EMBL" id="KAH3845082.1"/>
    </source>
</evidence>
<reference evidence="4" key="2">
    <citation type="submission" date="2020-11" db="EMBL/GenBank/DDBJ databases">
        <authorList>
            <person name="McCartney M.A."/>
            <person name="Auch B."/>
            <person name="Kono T."/>
            <person name="Mallez S."/>
            <person name="Becker A."/>
            <person name="Gohl D.M."/>
            <person name="Silverstein K.A.T."/>
            <person name="Koren S."/>
            <person name="Bechman K.B."/>
            <person name="Herman A."/>
            <person name="Abrahante J.E."/>
            <person name="Garbe J."/>
        </authorList>
    </citation>
    <scope>NUCLEOTIDE SEQUENCE</scope>
    <source>
        <strain evidence="4">Duluth1</strain>
        <tissue evidence="4">Whole animal</tissue>
    </source>
</reference>
<feature type="compositionally biased region" description="Low complexity" evidence="1">
    <location>
        <begin position="49"/>
        <end position="66"/>
    </location>
</feature>
<evidence type="ECO:0000256" key="2">
    <source>
        <dbReference type="SAM" id="Phobius"/>
    </source>
</evidence>
<organism evidence="4 5">
    <name type="scientific">Dreissena polymorpha</name>
    <name type="common">Zebra mussel</name>
    <name type="synonym">Mytilus polymorpha</name>
    <dbReference type="NCBI Taxonomy" id="45954"/>
    <lineage>
        <taxon>Eukaryota</taxon>
        <taxon>Metazoa</taxon>
        <taxon>Spiralia</taxon>
        <taxon>Lophotrochozoa</taxon>
        <taxon>Mollusca</taxon>
        <taxon>Bivalvia</taxon>
        <taxon>Autobranchia</taxon>
        <taxon>Heteroconchia</taxon>
        <taxon>Euheterodonta</taxon>
        <taxon>Imparidentia</taxon>
        <taxon>Neoheterodontei</taxon>
        <taxon>Myida</taxon>
        <taxon>Dreissenoidea</taxon>
        <taxon>Dreissenidae</taxon>
        <taxon>Dreissena</taxon>
    </lineage>
</organism>
<evidence type="ECO:0000313" key="3">
    <source>
        <dbReference type="EMBL" id="KAH3738055.1"/>
    </source>
</evidence>
<dbReference type="Proteomes" id="UP000828390">
    <property type="component" value="Unassembled WGS sequence"/>
</dbReference>
<feature type="transmembrane region" description="Helical" evidence="2">
    <location>
        <begin position="20"/>
        <end position="47"/>
    </location>
</feature>
<keyword evidence="5" id="KW-1185">Reference proteome</keyword>
<evidence type="ECO:0000313" key="5">
    <source>
        <dbReference type="Proteomes" id="UP000828390"/>
    </source>
</evidence>
<keyword evidence="2" id="KW-0472">Membrane</keyword>
<protein>
    <submittedName>
        <fullName evidence="4">Uncharacterized protein</fullName>
    </submittedName>
</protein>
<gene>
    <name evidence="3" type="ORF">DPMN_044662</name>
    <name evidence="4" type="ORF">DPMN_087352</name>
</gene>
<dbReference type="AlphaFoldDB" id="A0A9D4KTQ6"/>
<evidence type="ECO:0000256" key="1">
    <source>
        <dbReference type="SAM" id="MobiDB-lite"/>
    </source>
</evidence>
<dbReference type="EMBL" id="JAIWYP010000003">
    <property type="protein sequence ID" value="KAH3845082.1"/>
    <property type="molecule type" value="Genomic_DNA"/>
</dbReference>
<name>A0A9D4KTQ6_DREPO</name>
<reference evidence="4" key="1">
    <citation type="journal article" date="2019" name="bioRxiv">
        <title>The Genome of the Zebra Mussel, Dreissena polymorpha: A Resource for Invasive Species Research.</title>
        <authorList>
            <person name="McCartney M.A."/>
            <person name="Auch B."/>
            <person name="Kono T."/>
            <person name="Mallez S."/>
            <person name="Zhang Y."/>
            <person name="Obille A."/>
            <person name="Becker A."/>
            <person name="Abrahante J.E."/>
            <person name="Garbe J."/>
            <person name="Badalamenti J.P."/>
            <person name="Herman A."/>
            <person name="Mangelson H."/>
            <person name="Liachko I."/>
            <person name="Sullivan S."/>
            <person name="Sone E.D."/>
            <person name="Koren S."/>
            <person name="Silverstein K.A.T."/>
            <person name="Beckman K.B."/>
            <person name="Gohl D.M."/>
        </authorList>
    </citation>
    <scope>NUCLEOTIDE SEQUENCE</scope>
    <source>
        <strain evidence="4">Duluth1</strain>
        <tissue evidence="4">Whole animal</tissue>
    </source>
</reference>